<dbReference type="InterPro" id="IPR035069">
    <property type="entry name" value="TTHA1013/TTHA0281-like"/>
</dbReference>
<sequence>MLKGRTNLVTGDHMEKVFLIRAEWDNDASIWSATSDDVLGLATEADSIDILFNKLSSMVPELILLNKLTEQPEIVYEVLARKSSVAHIPTEA</sequence>
<dbReference type="SUPFAM" id="SSF143100">
    <property type="entry name" value="TTHA1013/TTHA0281-like"/>
    <property type="match status" value="1"/>
</dbReference>
<dbReference type="Proteomes" id="UP000218069">
    <property type="component" value="Unassembled WGS sequence"/>
</dbReference>
<name>A0A240DYW8_9BURK</name>
<dbReference type="InterPro" id="IPR015066">
    <property type="entry name" value="DUF1902"/>
</dbReference>
<evidence type="ECO:0000313" key="3">
    <source>
        <dbReference type="Proteomes" id="UP000218069"/>
    </source>
</evidence>
<evidence type="ECO:0000313" key="2">
    <source>
        <dbReference type="EMBL" id="SNX28399.1"/>
    </source>
</evidence>
<dbReference type="Gene3D" id="3.30.2390.10">
    <property type="entry name" value="TTHA1013-like"/>
    <property type="match status" value="1"/>
</dbReference>
<feature type="domain" description="DUF1902" evidence="1">
    <location>
        <begin position="18"/>
        <end position="84"/>
    </location>
</feature>
<protein>
    <recommendedName>
        <fullName evidence="1">DUF1902 domain-containing protein</fullName>
    </recommendedName>
</protein>
<gene>
    <name evidence="2" type="ORF">SAMN06295945_0729</name>
</gene>
<dbReference type="EMBL" id="OANS01000002">
    <property type="protein sequence ID" value="SNX28399.1"/>
    <property type="molecule type" value="Genomic_DNA"/>
</dbReference>
<reference evidence="3" key="1">
    <citation type="submission" date="2017-08" db="EMBL/GenBank/DDBJ databases">
        <authorList>
            <person name="Varghese N."/>
            <person name="Submissions S."/>
        </authorList>
    </citation>
    <scope>NUCLEOTIDE SEQUENCE [LARGE SCALE GENOMIC DNA]</scope>
    <source>
        <strain evidence="3">AP-Melu-1000-B4</strain>
    </source>
</reference>
<dbReference type="AlphaFoldDB" id="A0A240DYW8"/>
<accession>A0A240DYW8</accession>
<dbReference type="Pfam" id="PF08972">
    <property type="entry name" value="DUF1902"/>
    <property type="match status" value="1"/>
</dbReference>
<organism evidence="2 3">
    <name type="scientific">Polynucleobacter meluiroseus</name>
    <dbReference type="NCBI Taxonomy" id="1938814"/>
    <lineage>
        <taxon>Bacteria</taxon>
        <taxon>Pseudomonadati</taxon>
        <taxon>Pseudomonadota</taxon>
        <taxon>Betaproteobacteria</taxon>
        <taxon>Burkholderiales</taxon>
        <taxon>Burkholderiaceae</taxon>
        <taxon>Polynucleobacter</taxon>
    </lineage>
</organism>
<evidence type="ECO:0000259" key="1">
    <source>
        <dbReference type="Pfam" id="PF08972"/>
    </source>
</evidence>
<proteinExistence type="predicted"/>
<keyword evidence="3" id="KW-1185">Reference proteome</keyword>